<accession>A0AAV7S997</accession>
<protein>
    <submittedName>
        <fullName evidence="2">Uncharacterized protein</fullName>
    </submittedName>
</protein>
<reference evidence="2" key="1">
    <citation type="journal article" date="2022" name="bioRxiv">
        <title>Sequencing and chromosome-scale assembly of the giantPleurodeles waltlgenome.</title>
        <authorList>
            <person name="Brown T."/>
            <person name="Elewa A."/>
            <person name="Iarovenko S."/>
            <person name="Subramanian E."/>
            <person name="Araus A.J."/>
            <person name="Petzold A."/>
            <person name="Susuki M."/>
            <person name="Suzuki K.-i.T."/>
            <person name="Hayashi T."/>
            <person name="Toyoda A."/>
            <person name="Oliveira C."/>
            <person name="Osipova E."/>
            <person name="Leigh N.D."/>
            <person name="Simon A."/>
            <person name="Yun M.H."/>
        </authorList>
    </citation>
    <scope>NUCLEOTIDE SEQUENCE</scope>
    <source>
        <strain evidence="2">20211129_DDA</strain>
        <tissue evidence="2">Liver</tissue>
    </source>
</reference>
<evidence type="ECO:0000313" key="3">
    <source>
        <dbReference type="Proteomes" id="UP001066276"/>
    </source>
</evidence>
<evidence type="ECO:0000256" key="1">
    <source>
        <dbReference type="SAM" id="MobiDB-lite"/>
    </source>
</evidence>
<dbReference type="AlphaFoldDB" id="A0AAV7S997"/>
<name>A0AAV7S997_PLEWA</name>
<keyword evidence="3" id="KW-1185">Reference proteome</keyword>
<organism evidence="2 3">
    <name type="scientific">Pleurodeles waltl</name>
    <name type="common">Iberian ribbed newt</name>
    <dbReference type="NCBI Taxonomy" id="8319"/>
    <lineage>
        <taxon>Eukaryota</taxon>
        <taxon>Metazoa</taxon>
        <taxon>Chordata</taxon>
        <taxon>Craniata</taxon>
        <taxon>Vertebrata</taxon>
        <taxon>Euteleostomi</taxon>
        <taxon>Amphibia</taxon>
        <taxon>Batrachia</taxon>
        <taxon>Caudata</taxon>
        <taxon>Salamandroidea</taxon>
        <taxon>Salamandridae</taxon>
        <taxon>Pleurodelinae</taxon>
        <taxon>Pleurodeles</taxon>
    </lineage>
</organism>
<proteinExistence type="predicted"/>
<sequence>MGSTRVQEESFPPWARAFRSEQSRHPDGRSHAESGETNKMDISQGRARGPCVVSGQEKTAKCLIQHTHRS</sequence>
<comment type="caution">
    <text evidence="2">The sequence shown here is derived from an EMBL/GenBank/DDBJ whole genome shotgun (WGS) entry which is preliminary data.</text>
</comment>
<evidence type="ECO:0000313" key="2">
    <source>
        <dbReference type="EMBL" id="KAJ1160421.1"/>
    </source>
</evidence>
<feature type="region of interest" description="Disordered" evidence="1">
    <location>
        <begin position="1"/>
        <end position="70"/>
    </location>
</feature>
<feature type="compositionally biased region" description="Basic and acidic residues" evidence="1">
    <location>
        <begin position="18"/>
        <end position="39"/>
    </location>
</feature>
<gene>
    <name evidence="2" type="ORF">NDU88_000923</name>
</gene>
<dbReference type="Proteomes" id="UP001066276">
    <property type="component" value="Chromosome 4_2"/>
</dbReference>
<dbReference type="EMBL" id="JANPWB010000008">
    <property type="protein sequence ID" value="KAJ1160421.1"/>
    <property type="molecule type" value="Genomic_DNA"/>
</dbReference>